<evidence type="ECO:0000259" key="1">
    <source>
        <dbReference type="Pfam" id="PF14959"/>
    </source>
</evidence>
<dbReference type="Proteomes" id="UP001174136">
    <property type="component" value="Unassembled WGS sequence"/>
</dbReference>
<protein>
    <submittedName>
        <fullName evidence="2">Gamma-secretase-activating protein</fullName>
    </submittedName>
</protein>
<gene>
    <name evidence="2" type="primary">GSAP_1</name>
    <name evidence="2" type="ORF">N1851_033959</name>
</gene>
<keyword evidence="3" id="KW-1185">Reference proteome</keyword>
<evidence type="ECO:0000313" key="2">
    <source>
        <dbReference type="EMBL" id="KAK0131348.1"/>
    </source>
</evidence>
<dbReference type="Pfam" id="PF14959">
    <property type="entry name" value="GSAP-16"/>
    <property type="match status" value="1"/>
</dbReference>
<accession>A0AA47M0H1</accession>
<evidence type="ECO:0000313" key="3">
    <source>
        <dbReference type="Proteomes" id="UP001174136"/>
    </source>
</evidence>
<name>A0AA47M0H1_MERPO</name>
<dbReference type="GO" id="GO:1902004">
    <property type="term" value="P:positive regulation of amyloid-beta formation"/>
    <property type="evidence" value="ECO:0007669"/>
    <property type="project" value="TreeGrafter"/>
</dbReference>
<comment type="caution">
    <text evidence="2">The sequence shown here is derived from an EMBL/GenBank/DDBJ whole genome shotgun (WGS) entry which is preliminary data.</text>
</comment>
<feature type="domain" description="Gamma-secretase-activating protein C-terminal" evidence="1">
    <location>
        <begin position="12"/>
        <end position="87"/>
    </location>
</feature>
<dbReference type="GO" id="GO:0005802">
    <property type="term" value="C:trans-Golgi network"/>
    <property type="evidence" value="ECO:0007669"/>
    <property type="project" value="TreeGrafter"/>
</dbReference>
<organism evidence="2 3">
    <name type="scientific">Merluccius polli</name>
    <name type="common">Benguela hake</name>
    <name type="synonym">Merluccius cadenati</name>
    <dbReference type="NCBI Taxonomy" id="89951"/>
    <lineage>
        <taxon>Eukaryota</taxon>
        <taxon>Metazoa</taxon>
        <taxon>Chordata</taxon>
        <taxon>Craniata</taxon>
        <taxon>Vertebrata</taxon>
        <taxon>Euteleostomi</taxon>
        <taxon>Actinopterygii</taxon>
        <taxon>Neopterygii</taxon>
        <taxon>Teleostei</taxon>
        <taxon>Neoteleostei</taxon>
        <taxon>Acanthomorphata</taxon>
        <taxon>Zeiogadaria</taxon>
        <taxon>Gadariae</taxon>
        <taxon>Gadiformes</taxon>
        <taxon>Gadoidei</taxon>
        <taxon>Merlucciidae</taxon>
        <taxon>Merluccius</taxon>
    </lineage>
</organism>
<dbReference type="InterPro" id="IPR026172">
    <property type="entry name" value="GSAP_fam"/>
</dbReference>
<sequence length="101" mass="11406">MCDYNPIFLSGVHMCNTMGSSSEWSVFHFMCRVLEATRGLCLPLPPGYNTMLSVLGVRCLPHHSFLQYVDHGLLQLTETLVTRLMTGTYTHSYTHSLTHSL</sequence>
<proteinExistence type="predicted"/>
<dbReference type="PANTHER" id="PTHR13630:SF1">
    <property type="entry name" value="GAMMA-SECRETASE-ACTIVATING PROTEIN"/>
    <property type="match status" value="1"/>
</dbReference>
<dbReference type="PANTHER" id="PTHR13630">
    <property type="entry name" value="GAMMA-SECRETASE-ACTIVATING PROTEIN"/>
    <property type="match status" value="1"/>
</dbReference>
<dbReference type="EMBL" id="JAOPHQ010006549">
    <property type="protein sequence ID" value="KAK0131348.1"/>
    <property type="molecule type" value="Genomic_DNA"/>
</dbReference>
<dbReference type="AlphaFoldDB" id="A0AA47M0H1"/>
<reference evidence="2" key="1">
    <citation type="journal article" date="2023" name="Front. Mar. Sci.">
        <title>A new Merluccius polli reference genome to investigate the effects of global change in West African waters.</title>
        <authorList>
            <person name="Mateo J.L."/>
            <person name="Blanco-Fernandez C."/>
            <person name="Garcia-Vazquez E."/>
            <person name="Machado-Schiaffino G."/>
        </authorList>
    </citation>
    <scope>NUCLEOTIDE SEQUENCE</scope>
    <source>
        <strain evidence="2">C29</strain>
        <tissue evidence="2">Fin</tissue>
    </source>
</reference>
<dbReference type="InterPro" id="IPR028010">
    <property type="entry name" value="GSAP_C_dom"/>
</dbReference>